<dbReference type="RefSeq" id="WP_170033119.1">
    <property type="nucleotide sequence ID" value="NZ_JABDTL010000001.1"/>
</dbReference>
<keyword evidence="3" id="KW-1185">Reference proteome</keyword>
<gene>
    <name evidence="2" type="ORF">HNQ61_002423</name>
</gene>
<reference evidence="2 3" key="1">
    <citation type="submission" date="2020-08" db="EMBL/GenBank/DDBJ databases">
        <title>Genomic Encyclopedia of Type Strains, Phase IV (KMG-IV): sequencing the most valuable type-strain genomes for metagenomic binning, comparative biology and taxonomic classification.</title>
        <authorList>
            <person name="Goeker M."/>
        </authorList>
    </citation>
    <scope>NUCLEOTIDE SEQUENCE [LARGE SCALE GENOMIC DNA]</scope>
    <source>
        <strain evidence="2 3">DSM 29007</strain>
    </source>
</reference>
<evidence type="ECO:0000313" key="2">
    <source>
        <dbReference type="EMBL" id="MBB6070801.1"/>
    </source>
</evidence>
<dbReference type="Proteomes" id="UP000582837">
    <property type="component" value="Unassembled WGS sequence"/>
</dbReference>
<sequence length="86" mass="8624">MKKQARFNLLAATVVAVGGFALTAPASAASSFGGCEDMHAAIAEHASDCWANGGTSMSHNGRCGAGGYTLTTVCNIPTGGEDIPHL</sequence>
<keyword evidence="1" id="KW-0732">Signal</keyword>
<protein>
    <recommendedName>
        <fullName evidence="4">DUF3551 domain-containing protein</fullName>
    </recommendedName>
</protein>
<comment type="caution">
    <text evidence="2">The sequence shown here is derived from an EMBL/GenBank/DDBJ whole genome shotgun (WGS) entry which is preliminary data.</text>
</comment>
<feature type="chain" id="PRO_5032728076" description="DUF3551 domain-containing protein" evidence="1">
    <location>
        <begin position="29"/>
        <end position="86"/>
    </location>
</feature>
<evidence type="ECO:0008006" key="4">
    <source>
        <dbReference type="Google" id="ProtNLM"/>
    </source>
</evidence>
<feature type="signal peptide" evidence="1">
    <location>
        <begin position="1"/>
        <end position="28"/>
    </location>
</feature>
<accession>A0A841GYE8</accession>
<evidence type="ECO:0000256" key="1">
    <source>
        <dbReference type="SAM" id="SignalP"/>
    </source>
</evidence>
<dbReference type="EMBL" id="JACHIA010000006">
    <property type="protein sequence ID" value="MBB6070801.1"/>
    <property type="molecule type" value="Genomic_DNA"/>
</dbReference>
<organism evidence="2 3">
    <name type="scientific">Longimicrobium terrae</name>
    <dbReference type="NCBI Taxonomy" id="1639882"/>
    <lineage>
        <taxon>Bacteria</taxon>
        <taxon>Pseudomonadati</taxon>
        <taxon>Gemmatimonadota</taxon>
        <taxon>Longimicrobiia</taxon>
        <taxon>Longimicrobiales</taxon>
        <taxon>Longimicrobiaceae</taxon>
        <taxon>Longimicrobium</taxon>
    </lineage>
</organism>
<evidence type="ECO:0000313" key="3">
    <source>
        <dbReference type="Proteomes" id="UP000582837"/>
    </source>
</evidence>
<name>A0A841GYE8_9BACT</name>
<proteinExistence type="predicted"/>
<dbReference type="AlphaFoldDB" id="A0A841GYE8"/>
<dbReference type="PROSITE" id="PS51257">
    <property type="entry name" value="PROKAR_LIPOPROTEIN"/>
    <property type="match status" value="1"/>
</dbReference>